<keyword evidence="6" id="KW-0961">Cell wall biogenesis/degradation</keyword>
<dbReference type="GO" id="GO:0071555">
    <property type="term" value="P:cell wall organization"/>
    <property type="evidence" value="ECO:0007669"/>
    <property type="project" value="UniProtKB-KW"/>
</dbReference>
<dbReference type="Gene3D" id="3.40.710.10">
    <property type="entry name" value="DD-peptidase/beta-lactamase superfamily"/>
    <property type="match status" value="1"/>
</dbReference>
<dbReference type="InterPro" id="IPR001967">
    <property type="entry name" value="Peptidase_S11_N"/>
</dbReference>
<dbReference type="Proteomes" id="UP000177328">
    <property type="component" value="Unassembled WGS sequence"/>
</dbReference>
<evidence type="ECO:0000256" key="1">
    <source>
        <dbReference type="ARBA" id="ARBA00007164"/>
    </source>
</evidence>
<evidence type="ECO:0000256" key="3">
    <source>
        <dbReference type="ARBA" id="ARBA00022801"/>
    </source>
</evidence>
<protein>
    <recommendedName>
        <fullName evidence="10">Peptidase S11 D-alanyl-D-alanine carboxypeptidase A N-terminal domain-containing protein</fullName>
    </recommendedName>
</protein>
<evidence type="ECO:0000256" key="8">
    <source>
        <dbReference type="PIRSR" id="PIRSR618044-2"/>
    </source>
</evidence>
<evidence type="ECO:0000256" key="7">
    <source>
        <dbReference type="PIRSR" id="PIRSR618044-1"/>
    </source>
</evidence>
<evidence type="ECO:0000256" key="9">
    <source>
        <dbReference type="RuleBase" id="RU004016"/>
    </source>
</evidence>
<organism evidence="11 12">
    <name type="scientific">Candidatus Daviesbacteria bacterium RIFCSPHIGHO2_02_FULL_43_12</name>
    <dbReference type="NCBI Taxonomy" id="1797776"/>
    <lineage>
        <taxon>Bacteria</taxon>
        <taxon>Candidatus Daviesiibacteriota</taxon>
    </lineage>
</organism>
<reference evidence="11 12" key="1">
    <citation type="journal article" date="2016" name="Nat. Commun.">
        <title>Thousands of microbial genomes shed light on interconnected biogeochemical processes in an aquifer system.</title>
        <authorList>
            <person name="Anantharaman K."/>
            <person name="Brown C.T."/>
            <person name="Hug L.A."/>
            <person name="Sharon I."/>
            <person name="Castelle C.J."/>
            <person name="Probst A.J."/>
            <person name="Thomas B.C."/>
            <person name="Singh A."/>
            <person name="Wilkins M.J."/>
            <person name="Karaoz U."/>
            <person name="Brodie E.L."/>
            <person name="Williams K.H."/>
            <person name="Hubbard S.S."/>
            <person name="Banfield J.F."/>
        </authorList>
    </citation>
    <scope>NUCLEOTIDE SEQUENCE [LARGE SCALE GENOMIC DNA]</scope>
</reference>
<evidence type="ECO:0000313" key="12">
    <source>
        <dbReference type="Proteomes" id="UP000177328"/>
    </source>
</evidence>
<evidence type="ECO:0000256" key="6">
    <source>
        <dbReference type="ARBA" id="ARBA00023316"/>
    </source>
</evidence>
<gene>
    <name evidence="11" type="ORF">A3D25_03595</name>
</gene>
<dbReference type="GO" id="GO:0008360">
    <property type="term" value="P:regulation of cell shape"/>
    <property type="evidence" value="ECO:0007669"/>
    <property type="project" value="UniProtKB-KW"/>
</dbReference>
<comment type="similarity">
    <text evidence="1 9">Belongs to the peptidase S11 family.</text>
</comment>
<sequence>MRKLLVALGLCSIALIAGLFVPQVQPNALVSPVFGQISIADNLWLPEVRASEESGPTLTARSAFFVDTQTAQVLFEKNSHLRLPIASLAKIMTVIVTLENKKFTDQVSISNRAAEMEPDKMLLIGGESLSVEELLDGVFLVSANDAAEALAEAVTGQRDDFIPLMNLKAKQLGMKDTLFINPTGLEEDGAEQFSSAYDVALMSRFAIQKWPHLVDISSREHILFDKTPTHQDYDLYSGINLLSTYPGVVGFKTGFTPEAGLTLVTLARKQGKEVLGVLLGSTNRRDDARTLLDYSFTKLSIQ</sequence>
<keyword evidence="3" id="KW-0378">Hydrolase</keyword>
<dbReference type="Pfam" id="PF00768">
    <property type="entry name" value="Peptidase_S11"/>
    <property type="match status" value="1"/>
</dbReference>
<keyword evidence="4" id="KW-0133">Cell shape</keyword>
<feature type="active site" description="Proton acceptor" evidence="7">
    <location>
        <position position="90"/>
    </location>
</feature>
<dbReference type="GO" id="GO:0009002">
    <property type="term" value="F:serine-type D-Ala-D-Ala carboxypeptidase activity"/>
    <property type="evidence" value="ECO:0007669"/>
    <property type="project" value="InterPro"/>
</dbReference>
<feature type="binding site" evidence="8">
    <location>
        <position position="252"/>
    </location>
    <ligand>
        <name>substrate</name>
    </ligand>
</feature>
<dbReference type="PRINTS" id="PR00725">
    <property type="entry name" value="DADACBPTASE1"/>
</dbReference>
<evidence type="ECO:0000313" key="11">
    <source>
        <dbReference type="EMBL" id="OGE39869.1"/>
    </source>
</evidence>
<evidence type="ECO:0000259" key="10">
    <source>
        <dbReference type="Pfam" id="PF00768"/>
    </source>
</evidence>
<name>A0A1F5KG93_9BACT</name>
<keyword evidence="5" id="KW-0573">Peptidoglycan synthesis</keyword>
<dbReference type="SUPFAM" id="SSF56601">
    <property type="entry name" value="beta-lactamase/transpeptidase-like"/>
    <property type="match status" value="1"/>
</dbReference>
<dbReference type="InterPro" id="IPR018044">
    <property type="entry name" value="Peptidase_S11"/>
</dbReference>
<keyword evidence="2" id="KW-0732">Signal</keyword>
<dbReference type="GO" id="GO:0006508">
    <property type="term" value="P:proteolysis"/>
    <property type="evidence" value="ECO:0007669"/>
    <property type="project" value="InterPro"/>
</dbReference>
<dbReference type="EMBL" id="MFDD01000014">
    <property type="protein sequence ID" value="OGE39869.1"/>
    <property type="molecule type" value="Genomic_DNA"/>
</dbReference>
<proteinExistence type="inferred from homology"/>
<dbReference type="PANTHER" id="PTHR21581:SF6">
    <property type="entry name" value="TRAFFICKING PROTEIN PARTICLE COMPLEX SUBUNIT 12"/>
    <property type="match status" value="1"/>
</dbReference>
<feature type="active site" description="Acyl-ester intermediate" evidence="7">
    <location>
        <position position="87"/>
    </location>
</feature>
<dbReference type="InterPro" id="IPR012338">
    <property type="entry name" value="Beta-lactam/transpept-like"/>
</dbReference>
<evidence type="ECO:0000256" key="2">
    <source>
        <dbReference type="ARBA" id="ARBA00022729"/>
    </source>
</evidence>
<dbReference type="AlphaFoldDB" id="A0A1F5KG93"/>
<evidence type="ECO:0000256" key="4">
    <source>
        <dbReference type="ARBA" id="ARBA00022960"/>
    </source>
</evidence>
<comment type="caution">
    <text evidence="11">The sequence shown here is derived from an EMBL/GenBank/DDBJ whole genome shotgun (WGS) entry which is preliminary data.</text>
</comment>
<feature type="active site" evidence="7">
    <location>
        <position position="142"/>
    </location>
</feature>
<accession>A0A1F5KG93</accession>
<feature type="domain" description="Peptidase S11 D-alanyl-D-alanine carboxypeptidase A N-terminal" evidence="10">
    <location>
        <begin position="52"/>
        <end position="281"/>
    </location>
</feature>
<dbReference type="GO" id="GO:0009252">
    <property type="term" value="P:peptidoglycan biosynthetic process"/>
    <property type="evidence" value="ECO:0007669"/>
    <property type="project" value="UniProtKB-KW"/>
</dbReference>
<evidence type="ECO:0000256" key="5">
    <source>
        <dbReference type="ARBA" id="ARBA00022984"/>
    </source>
</evidence>
<dbReference type="PANTHER" id="PTHR21581">
    <property type="entry name" value="D-ALANYL-D-ALANINE CARBOXYPEPTIDASE"/>
    <property type="match status" value="1"/>
</dbReference>